<evidence type="ECO:0000313" key="10">
    <source>
        <dbReference type="EMBL" id="GLX70643.1"/>
    </source>
</evidence>
<name>A0ABQ6GK83_9BACL</name>
<dbReference type="Proteomes" id="UP001157114">
    <property type="component" value="Unassembled WGS sequence"/>
</dbReference>
<dbReference type="InterPro" id="IPR011006">
    <property type="entry name" value="CheY-like_superfamily"/>
</dbReference>
<dbReference type="Gene3D" id="1.10.10.10">
    <property type="entry name" value="Winged helix-like DNA-binding domain superfamily/Winged helix DNA-binding domain"/>
    <property type="match status" value="1"/>
</dbReference>
<accession>A0ABQ6GK83</accession>
<feature type="domain" description="OmpR/PhoB-type" evidence="9">
    <location>
        <begin position="124"/>
        <end position="218"/>
    </location>
</feature>
<evidence type="ECO:0000256" key="2">
    <source>
        <dbReference type="ARBA" id="ARBA00023012"/>
    </source>
</evidence>
<dbReference type="InterPro" id="IPR036388">
    <property type="entry name" value="WH-like_DNA-bd_sf"/>
</dbReference>
<dbReference type="PROSITE" id="PS50110">
    <property type="entry name" value="RESPONSE_REGULATORY"/>
    <property type="match status" value="1"/>
</dbReference>
<evidence type="ECO:0000259" key="9">
    <source>
        <dbReference type="PROSITE" id="PS51755"/>
    </source>
</evidence>
<keyword evidence="4 7" id="KW-0238">DNA-binding</keyword>
<dbReference type="InterPro" id="IPR001789">
    <property type="entry name" value="Sig_transdc_resp-reg_receiver"/>
</dbReference>
<keyword evidence="1 6" id="KW-0597">Phosphoprotein</keyword>
<evidence type="ECO:0000259" key="8">
    <source>
        <dbReference type="PROSITE" id="PS50110"/>
    </source>
</evidence>
<dbReference type="Pfam" id="PF00072">
    <property type="entry name" value="Response_reg"/>
    <property type="match status" value="1"/>
</dbReference>
<comment type="caution">
    <text evidence="10">The sequence shown here is derived from an EMBL/GenBank/DDBJ whole genome shotgun (WGS) entry which is preliminary data.</text>
</comment>
<dbReference type="EMBL" id="BSSQ01000019">
    <property type="protein sequence ID" value="GLX70643.1"/>
    <property type="molecule type" value="Genomic_DNA"/>
</dbReference>
<dbReference type="Gene3D" id="3.40.50.2300">
    <property type="match status" value="1"/>
</dbReference>
<evidence type="ECO:0000256" key="4">
    <source>
        <dbReference type="ARBA" id="ARBA00023125"/>
    </source>
</evidence>
<keyword evidence="3" id="KW-0805">Transcription regulation</keyword>
<reference evidence="10 11" key="1">
    <citation type="submission" date="2023-03" db="EMBL/GenBank/DDBJ databases">
        <title>Draft genome sequence of the bacteria which degrade cell wall of Tricholomamatutake.</title>
        <authorList>
            <person name="Konishi Y."/>
            <person name="Fukuta Y."/>
            <person name="Shirasaka N."/>
        </authorList>
    </citation>
    <scope>NUCLEOTIDE SEQUENCE [LARGE SCALE GENOMIC DNA]</scope>
    <source>
        <strain evidence="11">mu1</strain>
    </source>
</reference>
<keyword evidence="5" id="KW-0804">Transcription</keyword>
<dbReference type="Pfam" id="PF00486">
    <property type="entry name" value="Trans_reg_C"/>
    <property type="match status" value="1"/>
</dbReference>
<dbReference type="InterPro" id="IPR001867">
    <property type="entry name" value="OmpR/PhoB-type_DNA-bd"/>
</dbReference>
<evidence type="ECO:0000256" key="1">
    <source>
        <dbReference type="ARBA" id="ARBA00022553"/>
    </source>
</evidence>
<dbReference type="CDD" id="cd17574">
    <property type="entry name" value="REC_OmpR"/>
    <property type="match status" value="1"/>
</dbReference>
<dbReference type="CDD" id="cd00383">
    <property type="entry name" value="trans_reg_C"/>
    <property type="match status" value="1"/>
</dbReference>
<proteinExistence type="predicted"/>
<organism evidence="10 11">
    <name type="scientific">Paenibacillus glycanilyticus</name>
    <dbReference type="NCBI Taxonomy" id="126569"/>
    <lineage>
        <taxon>Bacteria</taxon>
        <taxon>Bacillati</taxon>
        <taxon>Bacillota</taxon>
        <taxon>Bacilli</taxon>
        <taxon>Bacillales</taxon>
        <taxon>Paenibacillaceae</taxon>
        <taxon>Paenibacillus</taxon>
    </lineage>
</organism>
<evidence type="ECO:0000313" key="11">
    <source>
        <dbReference type="Proteomes" id="UP001157114"/>
    </source>
</evidence>
<dbReference type="SMART" id="SM00862">
    <property type="entry name" value="Trans_reg_C"/>
    <property type="match status" value="1"/>
</dbReference>
<keyword evidence="11" id="KW-1185">Reference proteome</keyword>
<feature type="DNA-binding region" description="OmpR/PhoB-type" evidence="7">
    <location>
        <begin position="124"/>
        <end position="218"/>
    </location>
</feature>
<dbReference type="SMART" id="SM00448">
    <property type="entry name" value="REC"/>
    <property type="match status" value="1"/>
</dbReference>
<gene>
    <name evidence="10" type="primary">vanRB</name>
    <name evidence="10" type="ORF">MU1_49890</name>
</gene>
<keyword evidence="2" id="KW-0902">Two-component regulatory system</keyword>
<protein>
    <submittedName>
        <fullName evidence="10">Regulatory protein VanRB</fullName>
    </submittedName>
</protein>
<sequence>MDIRILLVEDDEHICHTVKTFLSEAGYRVDACMDGNDAHQHFLDHRYQLVILDIMLPGMNGHELLREFRKLYNTPVLMLTALSDDINQIKAFDAEADDYVTKPFKMLILLKRVEALLRRSGALSKEIRLGKLTLLPEDFKAIYRGTELPLTLKEFEILMLFVQNKRRTLSHEIILTRVWGYHYDGDGSTVHTHIKNLRAKLPEDMIKTVRGVGYRLETDTLEEDTLEEDPL</sequence>
<dbReference type="SUPFAM" id="SSF52172">
    <property type="entry name" value="CheY-like"/>
    <property type="match status" value="1"/>
</dbReference>
<dbReference type="PANTHER" id="PTHR48111">
    <property type="entry name" value="REGULATOR OF RPOS"/>
    <property type="match status" value="1"/>
</dbReference>
<dbReference type="InterPro" id="IPR039420">
    <property type="entry name" value="WalR-like"/>
</dbReference>
<feature type="modified residue" description="4-aspartylphosphate" evidence="6">
    <location>
        <position position="53"/>
    </location>
</feature>
<feature type="domain" description="Response regulatory" evidence="8">
    <location>
        <begin position="4"/>
        <end position="117"/>
    </location>
</feature>
<evidence type="ECO:0000256" key="6">
    <source>
        <dbReference type="PROSITE-ProRule" id="PRU00169"/>
    </source>
</evidence>
<dbReference type="RefSeq" id="WP_284241416.1">
    <property type="nucleotide sequence ID" value="NZ_BSSQ01000019.1"/>
</dbReference>
<evidence type="ECO:0000256" key="7">
    <source>
        <dbReference type="PROSITE-ProRule" id="PRU01091"/>
    </source>
</evidence>
<dbReference type="Gene3D" id="6.10.250.690">
    <property type="match status" value="1"/>
</dbReference>
<evidence type="ECO:0000256" key="5">
    <source>
        <dbReference type="ARBA" id="ARBA00023163"/>
    </source>
</evidence>
<evidence type="ECO:0000256" key="3">
    <source>
        <dbReference type="ARBA" id="ARBA00023015"/>
    </source>
</evidence>
<dbReference type="PANTHER" id="PTHR48111:SF32">
    <property type="entry name" value="STAGE 0 SPORULATION PROTEIN A HOMOLOG"/>
    <property type="match status" value="1"/>
</dbReference>
<dbReference type="PROSITE" id="PS51755">
    <property type="entry name" value="OMPR_PHOB"/>
    <property type="match status" value="1"/>
</dbReference>